<gene>
    <name evidence="4" type="ORF">A2935_01560</name>
</gene>
<dbReference type="EC" id="5.1.3.13" evidence="3"/>
<comment type="similarity">
    <text evidence="3">Belongs to the dTDP-4-dehydrorhamnose 3,5-epimerase family.</text>
</comment>
<protein>
    <recommendedName>
        <fullName evidence="3">dTDP-4-dehydrorhamnose 3,5-epimerase</fullName>
        <ecNumber evidence="3">5.1.3.13</ecNumber>
    </recommendedName>
    <alternativeName>
        <fullName evidence="3">Thymidine diphospho-4-keto-rhamnose 3,5-epimerase</fullName>
    </alternativeName>
</protein>
<dbReference type="Pfam" id="PF00908">
    <property type="entry name" value="dTDP_sugar_isom"/>
    <property type="match status" value="1"/>
</dbReference>
<comment type="function">
    <text evidence="3">Catalyzes the epimerization of the C3' and C5'positions of dTDP-6-deoxy-D-xylo-4-hexulose, forming dTDP-6-deoxy-L-lyxo-4-hexulose.</text>
</comment>
<feature type="active site" description="Proton donor" evidence="1">
    <location>
        <position position="132"/>
    </location>
</feature>
<comment type="catalytic activity">
    <reaction evidence="3">
        <text>dTDP-4-dehydro-6-deoxy-alpha-D-glucose = dTDP-4-dehydro-beta-L-rhamnose</text>
        <dbReference type="Rhea" id="RHEA:16969"/>
        <dbReference type="ChEBI" id="CHEBI:57649"/>
        <dbReference type="ChEBI" id="CHEBI:62830"/>
        <dbReference type="EC" id="5.1.3.13"/>
    </reaction>
</comment>
<evidence type="ECO:0000313" key="5">
    <source>
        <dbReference type="Proteomes" id="UP000177011"/>
    </source>
</evidence>
<evidence type="ECO:0000256" key="2">
    <source>
        <dbReference type="PIRSR" id="PIRSR600888-3"/>
    </source>
</evidence>
<dbReference type="GO" id="GO:0005829">
    <property type="term" value="C:cytosol"/>
    <property type="evidence" value="ECO:0007669"/>
    <property type="project" value="TreeGrafter"/>
</dbReference>
<dbReference type="CDD" id="cd00438">
    <property type="entry name" value="cupin_RmlC"/>
    <property type="match status" value="1"/>
</dbReference>
<dbReference type="NCBIfam" id="TIGR01221">
    <property type="entry name" value="rmlC"/>
    <property type="match status" value="1"/>
</dbReference>
<evidence type="ECO:0000313" key="4">
    <source>
        <dbReference type="EMBL" id="OGM93691.1"/>
    </source>
</evidence>
<accession>A0A1F8DYP5</accession>
<dbReference type="PANTHER" id="PTHR21047">
    <property type="entry name" value="DTDP-6-DEOXY-D-GLUCOSE-3,5 EPIMERASE"/>
    <property type="match status" value="1"/>
</dbReference>
<feature type="site" description="Participates in a stacking interaction with the thymidine ring of dTDP-4-oxo-6-deoxyglucose" evidence="2">
    <location>
        <position position="138"/>
    </location>
</feature>
<name>A0A1F8DYP5_9BACT</name>
<evidence type="ECO:0000256" key="1">
    <source>
        <dbReference type="PIRSR" id="PIRSR600888-1"/>
    </source>
</evidence>
<dbReference type="SUPFAM" id="SSF51182">
    <property type="entry name" value="RmlC-like cupins"/>
    <property type="match status" value="1"/>
</dbReference>
<reference evidence="4 5" key="1">
    <citation type="journal article" date="2016" name="Nat. Commun.">
        <title>Thousands of microbial genomes shed light on interconnected biogeochemical processes in an aquifer system.</title>
        <authorList>
            <person name="Anantharaman K."/>
            <person name="Brown C.T."/>
            <person name="Hug L.A."/>
            <person name="Sharon I."/>
            <person name="Castelle C.J."/>
            <person name="Probst A.J."/>
            <person name="Thomas B.C."/>
            <person name="Singh A."/>
            <person name="Wilkins M.J."/>
            <person name="Karaoz U."/>
            <person name="Brodie E.L."/>
            <person name="Williams K.H."/>
            <person name="Hubbard S.S."/>
            <person name="Banfield J.F."/>
        </authorList>
    </citation>
    <scope>NUCLEOTIDE SEQUENCE [LARGE SCALE GENOMIC DNA]</scope>
</reference>
<dbReference type="InterPro" id="IPR014710">
    <property type="entry name" value="RmlC-like_jellyroll"/>
</dbReference>
<dbReference type="GO" id="GO:0008830">
    <property type="term" value="F:dTDP-4-dehydrorhamnose 3,5-epimerase activity"/>
    <property type="evidence" value="ECO:0007669"/>
    <property type="project" value="UniProtKB-UniRule"/>
</dbReference>
<comment type="pathway">
    <text evidence="3">Carbohydrate biosynthesis; dTDP-L-rhamnose biosynthesis.</text>
</comment>
<dbReference type="Gene3D" id="2.60.120.10">
    <property type="entry name" value="Jelly Rolls"/>
    <property type="match status" value="1"/>
</dbReference>
<proteinExistence type="inferred from homology"/>
<feature type="active site" description="Proton acceptor" evidence="1">
    <location>
        <position position="62"/>
    </location>
</feature>
<dbReference type="Proteomes" id="UP000177011">
    <property type="component" value="Unassembled WGS sequence"/>
</dbReference>
<comment type="subunit">
    <text evidence="3">Homodimer.</text>
</comment>
<dbReference type="GO" id="GO:0000271">
    <property type="term" value="P:polysaccharide biosynthetic process"/>
    <property type="evidence" value="ECO:0007669"/>
    <property type="project" value="TreeGrafter"/>
</dbReference>
<comment type="caution">
    <text evidence="4">The sequence shown here is derived from an EMBL/GenBank/DDBJ whole genome shotgun (WGS) entry which is preliminary data.</text>
</comment>
<sequence length="179" mass="20885">MKFIKTKIDGVYVIEYEVWKDERGYFDRLFCKDELAKSGIQFDIVQINHSFSKYKGTLRGLHFQKEPKAQDKMAKCLRGALYDVAVDLRKDSPTYGQWIAEELSEENKKMLLVPKGCAHGFQTLTDNCEVIYFMSEFYSPEHSFGIPWDDPLLGIEWPILNPILSEKDKNWKQFDSPKA</sequence>
<organism evidence="4 5">
    <name type="scientific">Candidatus Wolfebacteria bacterium RIFCSPLOWO2_01_FULL_47_17b</name>
    <dbReference type="NCBI Taxonomy" id="1802558"/>
    <lineage>
        <taxon>Bacteria</taxon>
        <taxon>Candidatus Wolfeibacteriota</taxon>
    </lineage>
</organism>
<dbReference type="InterPro" id="IPR000888">
    <property type="entry name" value="RmlC-like"/>
</dbReference>
<dbReference type="EMBL" id="MGIS01000008">
    <property type="protein sequence ID" value="OGM93691.1"/>
    <property type="molecule type" value="Genomic_DNA"/>
</dbReference>
<dbReference type="InterPro" id="IPR011051">
    <property type="entry name" value="RmlC_Cupin_sf"/>
</dbReference>
<dbReference type="PANTHER" id="PTHR21047:SF2">
    <property type="entry name" value="THYMIDINE DIPHOSPHO-4-KETO-RHAMNOSE 3,5-EPIMERASE"/>
    <property type="match status" value="1"/>
</dbReference>
<keyword evidence="3" id="KW-0413">Isomerase</keyword>
<dbReference type="AlphaFoldDB" id="A0A1F8DYP5"/>
<dbReference type="UniPathway" id="UPA00124"/>
<dbReference type="GO" id="GO:0019305">
    <property type="term" value="P:dTDP-rhamnose biosynthetic process"/>
    <property type="evidence" value="ECO:0007669"/>
    <property type="project" value="UniProtKB-UniRule"/>
</dbReference>
<evidence type="ECO:0000256" key="3">
    <source>
        <dbReference type="RuleBase" id="RU364069"/>
    </source>
</evidence>